<proteinExistence type="predicted"/>
<dbReference type="AlphaFoldDB" id="A0A3N0VE03"/>
<dbReference type="InParanoid" id="A0A3N0VE03"/>
<comment type="caution">
    <text evidence="2">The sequence shown here is derived from an EMBL/GenBank/DDBJ whole genome shotgun (WGS) entry which is preliminary data.</text>
</comment>
<dbReference type="Pfam" id="PF09834">
    <property type="entry name" value="DUF2061"/>
    <property type="match status" value="1"/>
</dbReference>
<dbReference type="EMBL" id="RJVO01000003">
    <property type="protein sequence ID" value="ROH91007.1"/>
    <property type="molecule type" value="Genomic_DNA"/>
</dbReference>
<evidence type="ECO:0000313" key="2">
    <source>
        <dbReference type="EMBL" id="ROH91007.1"/>
    </source>
</evidence>
<reference evidence="2 3" key="1">
    <citation type="submission" date="2018-10" db="EMBL/GenBank/DDBJ databases">
        <authorList>
            <person name="Chen W.-M."/>
        </authorList>
    </citation>
    <scope>NUCLEOTIDE SEQUENCE [LARGE SCALE GENOMIC DNA]</scope>
    <source>
        <strain evidence="2 3">THS-13</strain>
    </source>
</reference>
<dbReference type="RefSeq" id="WP_123211462.1">
    <property type="nucleotide sequence ID" value="NZ_RJVO01000003.1"/>
</dbReference>
<organism evidence="2 3">
    <name type="scientific">Stagnimonas aquatica</name>
    <dbReference type="NCBI Taxonomy" id="2689987"/>
    <lineage>
        <taxon>Bacteria</taxon>
        <taxon>Pseudomonadati</taxon>
        <taxon>Pseudomonadota</taxon>
        <taxon>Gammaproteobacteria</taxon>
        <taxon>Nevskiales</taxon>
        <taxon>Nevskiaceae</taxon>
        <taxon>Stagnimonas</taxon>
    </lineage>
</organism>
<dbReference type="Proteomes" id="UP000282106">
    <property type="component" value="Unassembled WGS sequence"/>
</dbReference>
<feature type="domain" description="DUF2061" evidence="1">
    <location>
        <begin position="1"/>
        <end position="52"/>
    </location>
</feature>
<dbReference type="InterPro" id="IPR018638">
    <property type="entry name" value="DUF2061_membrane"/>
</dbReference>
<accession>A0A3N0VE03</accession>
<protein>
    <submittedName>
        <fullName evidence="2">DUF2061 domain-containing protein</fullName>
    </submittedName>
</protein>
<evidence type="ECO:0000313" key="3">
    <source>
        <dbReference type="Proteomes" id="UP000282106"/>
    </source>
</evidence>
<gene>
    <name evidence="2" type="ORF">ED208_08525</name>
</gene>
<keyword evidence="3" id="KW-1185">Reference proteome</keyword>
<evidence type="ECO:0000259" key="1">
    <source>
        <dbReference type="Pfam" id="PF09834"/>
    </source>
</evidence>
<sequence>MKKTLSFALLHFGIAFSVTYAFTGSLVAGGMSALVEPFLNTLAAHFHDRYWSRREQRHAGLALS</sequence>
<name>A0A3N0VE03_9GAMM</name>